<gene>
    <name evidence="2" type="ORF">J4H85_09720</name>
</gene>
<reference evidence="2" key="1">
    <citation type="submission" date="2021-03" db="EMBL/GenBank/DDBJ databases">
        <title>Leucobacter chromiisoli sp. nov., isolated from chromium-containing soil of chemical plant.</title>
        <authorList>
            <person name="Xu Z."/>
        </authorList>
    </citation>
    <scope>NUCLEOTIDE SEQUENCE</scope>
    <source>
        <strain evidence="2">K 70/01</strain>
    </source>
</reference>
<feature type="domain" description="VOC" evidence="1">
    <location>
        <begin position="1"/>
        <end position="110"/>
    </location>
</feature>
<proteinExistence type="predicted"/>
<sequence length="110" mass="11880">MIDHLLAQCTVTDLDRAERWYRDLFERGPDARPMSGLLEWHLGHGFGLQVWSEPERAGGSTVVLGESELDAAATRLTAGGFVHDGPQPGGGARILQLTDPDGNRVVLFGA</sequence>
<dbReference type="Pfam" id="PF00903">
    <property type="entry name" value="Glyoxalase"/>
    <property type="match status" value="1"/>
</dbReference>
<dbReference type="Gene3D" id="3.10.180.10">
    <property type="entry name" value="2,3-Dihydroxybiphenyl 1,2-Dioxygenase, domain 1"/>
    <property type="match status" value="1"/>
</dbReference>
<dbReference type="CDD" id="cd06587">
    <property type="entry name" value="VOC"/>
    <property type="match status" value="1"/>
</dbReference>
<dbReference type="InterPro" id="IPR029068">
    <property type="entry name" value="Glyas_Bleomycin-R_OHBP_Dase"/>
</dbReference>
<comment type="caution">
    <text evidence="2">The sequence shown here is derived from an EMBL/GenBank/DDBJ whole genome shotgun (WGS) entry which is preliminary data.</text>
</comment>
<dbReference type="EMBL" id="JAGFBF010000005">
    <property type="protein sequence ID" value="MBO2990268.1"/>
    <property type="molecule type" value="Genomic_DNA"/>
</dbReference>
<organism evidence="2 3">
    <name type="scientific">Leucobacter tardus</name>
    <dbReference type="NCBI Taxonomy" id="501483"/>
    <lineage>
        <taxon>Bacteria</taxon>
        <taxon>Bacillati</taxon>
        <taxon>Actinomycetota</taxon>
        <taxon>Actinomycetes</taxon>
        <taxon>Micrococcales</taxon>
        <taxon>Microbacteriaceae</taxon>
        <taxon>Leucobacter</taxon>
    </lineage>
</organism>
<name>A0A939TN88_9MICO</name>
<dbReference type="PROSITE" id="PS51819">
    <property type="entry name" value="VOC"/>
    <property type="match status" value="1"/>
</dbReference>
<dbReference type="AlphaFoldDB" id="A0A939TN88"/>
<evidence type="ECO:0000259" key="1">
    <source>
        <dbReference type="PROSITE" id="PS51819"/>
    </source>
</evidence>
<evidence type="ECO:0000313" key="2">
    <source>
        <dbReference type="EMBL" id="MBO2990268.1"/>
    </source>
</evidence>
<dbReference type="RefSeq" id="WP_208239126.1">
    <property type="nucleotide sequence ID" value="NZ_JAGFBF010000005.1"/>
</dbReference>
<dbReference type="InterPro" id="IPR004360">
    <property type="entry name" value="Glyas_Fos-R_dOase_dom"/>
</dbReference>
<dbReference type="InterPro" id="IPR037523">
    <property type="entry name" value="VOC_core"/>
</dbReference>
<protein>
    <submittedName>
        <fullName evidence="2">VOC family protein</fullName>
    </submittedName>
</protein>
<accession>A0A939TN88</accession>
<evidence type="ECO:0000313" key="3">
    <source>
        <dbReference type="Proteomes" id="UP000668403"/>
    </source>
</evidence>
<keyword evidence="3" id="KW-1185">Reference proteome</keyword>
<dbReference type="Proteomes" id="UP000668403">
    <property type="component" value="Unassembled WGS sequence"/>
</dbReference>
<dbReference type="SUPFAM" id="SSF54593">
    <property type="entry name" value="Glyoxalase/Bleomycin resistance protein/Dihydroxybiphenyl dioxygenase"/>
    <property type="match status" value="1"/>
</dbReference>